<dbReference type="EMBL" id="QOCE01000012">
    <property type="protein sequence ID" value="RBW60028.1"/>
    <property type="molecule type" value="Genomic_DNA"/>
</dbReference>
<dbReference type="RefSeq" id="WP_113822390.1">
    <property type="nucleotide sequence ID" value="NZ_QOCE01000012.1"/>
</dbReference>
<sequence length="119" mass="13672">MTNETANELMISLDELLDRERSALIAGELNQLPQVMVEKEKLIEKLNELDAIDRDRLGPIQEKVSRNQQLLGSALEGIKAVSERMAELRRVRRGLETYDQSGRKTKINLQLNTRLEKRS</sequence>
<dbReference type="OrthoDB" id="7862860at2"/>
<dbReference type="Gene3D" id="1.20.58.300">
    <property type="entry name" value="FlgN-like"/>
    <property type="match status" value="1"/>
</dbReference>
<name>A0A366X5J7_9RHOB</name>
<dbReference type="InterPro" id="IPR036679">
    <property type="entry name" value="FlgN-like_sf"/>
</dbReference>
<accession>A0A366X5J7</accession>
<gene>
    <name evidence="1" type="ORF">DS909_05225</name>
</gene>
<reference evidence="1 2" key="1">
    <citation type="submission" date="2018-07" db="EMBL/GenBank/DDBJ databases">
        <title>Modular assembly of carbohydrate-degrading microbial communities in the ocean.</title>
        <authorList>
            <person name="Enke T.N."/>
            <person name="Datta M.S."/>
            <person name="Schwartzman J.A."/>
            <person name="Cermak N."/>
            <person name="Schmitz D.A."/>
            <person name="Barrere J."/>
            <person name="Cordero O.X."/>
        </authorList>
    </citation>
    <scope>NUCLEOTIDE SEQUENCE [LARGE SCALE GENOMIC DNA]</scope>
    <source>
        <strain evidence="1 2">C3M10</strain>
    </source>
</reference>
<dbReference type="Proteomes" id="UP000252706">
    <property type="component" value="Unassembled WGS sequence"/>
</dbReference>
<protein>
    <submittedName>
        <fullName evidence="1">Flagellar biosynthesis protein FlgN</fullName>
    </submittedName>
</protein>
<keyword evidence="1" id="KW-0282">Flagellum</keyword>
<organism evidence="1 2">
    <name type="scientific">Phaeobacter gallaeciensis</name>
    <dbReference type="NCBI Taxonomy" id="60890"/>
    <lineage>
        <taxon>Bacteria</taxon>
        <taxon>Pseudomonadati</taxon>
        <taxon>Pseudomonadota</taxon>
        <taxon>Alphaproteobacteria</taxon>
        <taxon>Rhodobacterales</taxon>
        <taxon>Roseobacteraceae</taxon>
        <taxon>Phaeobacter</taxon>
    </lineage>
</organism>
<keyword evidence="1" id="KW-0966">Cell projection</keyword>
<evidence type="ECO:0000313" key="1">
    <source>
        <dbReference type="EMBL" id="RBW60028.1"/>
    </source>
</evidence>
<comment type="caution">
    <text evidence="1">The sequence shown here is derived from an EMBL/GenBank/DDBJ whole genome shotgun (WGS) entry which is preliminary data.</text>
</comment>
<dbReference type="AlphaFoldDB" id="A0A366X5J7"/>
<proteinExistence type="predicted"/>
<dbReference type="SUPFAM" id="SSF140566">
    <property type="entry name" value="FlgN-like"/>
    <property type="match status" value="1"/>
</dbReference>
<evidence type="ECO:0000313" key="2">
    <source>
        <dbReference type="Proteomes" id="UP000252706"/>
    </source>
</evidence>
<dbReference type="GO" id="GO:0044780">
    <property type="term" value="P:bacterial-type flagellum assembly"/>
    <property type="evidence" value="ECO:0007669"/>
    <property type="project" value="InterPro"/>
</dbReference>
<keyword evidence="1" id="KW-0969">Cilium</keyword>